<evidence type="ECO:0000256" key="1">
    <source>
        <dbReference type="ARBA" id="ARBA00004429"/>
    </source>
</evidence>
<dbReference type="PANTHER" id="PTHR32089">
    <property type="entry name" value="METHYL-ACCEPTING CHEMOTAXIS PROTEIN MCPB"/>
    <property type="match status" value="1"/>
</dbReference>
<evidence type="ECO:0000256" key="2">
    <source>
        <dbReference type="ARBA" id="ARBA00022519"/>
    </source>
</evidence>
<keyword evidence="11" id="KW-1185">Reference proteome</keyword>
<evidence type="ECO:0000259" key="9">
    <source>
        <dbReference type="PROSITE" id="PS50885"/>
    </source>
</evidence>
<name>A0ABU5EBN1_9PROT</name>
<feature type="domain" description="Methyl-accepting transducer" evidence="7">
    <location>
        <begin position="391"/>
        <end position="627"/>
    </location>
</feature>
<dbReference type="PROSITE" id="PS50111">
    <property type="entry name" value="CHEMOTAXIS_TRANSDUC_2"/>
    <property type="match status" value="1"/>
</dbReference>
<feature type="transmembrane region" description="Helical" evidence="6">
    <location>
        <begin position="275"/>
        <end position="296"/>
    </location>
</feature>
<dbReference type="PROSITE" id="PS50192">
    <property type="entry name" value="T_SNARE"/>
    <property type="match status" value="1"/>
</dbReference>
<keyword evidence="6" id="KW-0812">Transmembrane</keyword>
<comment type="caution">
    <text evidence="10">The sequence shown here is derived from an EMBL/GenBank/DDBJ whole genome shotgun (WGS) entry which is preliminary data.</text>
</comment>
<dbReference type="PROSITE" id="PS50885">
    <property type="entry name" value="HAMP"/>
    <property type="match status" value="1"/>
</dbReference>
<evidence type="ECO:0000259" key="8">
    <source>
        <dbReference type="PROSITE" id="PS50192"/>
    </source>
</evidence>
<dbReference type="SUPFAM" id="SSF58104">
    <property type="entry name" value="Methyl-accepting chemotaxis protein (MCP) signaling domain"/>
    <property type="match status" value="1"/>
</dbReference>
<reference evidence="10 11" key="1">
    <citation type="journal article" date="2016" name="Antonie Van Leeuwenhoek">
        <title>Dongia soli sp. nov., isolated from soil from Dokdo, Korea.</title>
        <authorList>
            <person name="Kim D.U."/>
            <person name="Lee H."/>
            <person name="Kim H."/>
            <person name="Kim S.G."/>
            <person name="Ka J.O."/>
        </authorList>
    </citation>
    <scope>NUCLEOTIDE SEQUENCE [LARGE SCALE GENOMIC DNA]</scope>
    <source>
        <strain evidence="10 11">D78</strain>
    </source>
</reference>
<evidence type="ECO:0000256" key="5">
    <source>
        <dbReference type="PROSITE-ProRule" id="PRU00284"/>
    </source>
</evidence>
<dbReference type="SMART" id="SM00304">
    <property type="entry name" value="HAMP"/>
    <property type="match status" value="1"/>
</dbReference>
<proteinExistence type="inferred from homology"/>
<organism evidence="10 11">
    <name type="scientific">Dongia soli</name>
    <dbReference type="NCBI Taxonomy" id="600628"/>
    <lineage>
        <taxon>Bacteria</taxon>
        <taxon>Pseudomonadati</taxon>
        <taxon>Pseudomonadota</taxon>
        <taxon>Alphaproteobacteria</taxon>
        <taxon>Rhodospirillales</taxon>
        <taxon>Dongiaceae</taxon>
        <taxon>Dongia</taxon>
    </lineage>
</organism>
<sequence>MLQRLKIAHKLGLASLLFLVPVGYLLWALIAQQNLAIDFSNKERIGTLYLHGLAKLHYSLTAAAVAGGKVQLSEVSASIAPLENAYGANMESADLAIAASQAVASSDLQKLDTSALRALIGRVGDKSNLILDPDLDSYYAMDLVLVKLPDLIDRLRDMTLISRKTWNDGKLDASEQVDFFVALGGLTSLLSGIDSSVASGYGGNPDGSLKANLDPSYRAAKQAMAEFVASVNKTVVDEASAAEVLKTVQAFNDAASSELQRLIVKRITGFQHGQIQTLIVTALLFLLAIGLILMAVRTAVIKPVNRMTGSMTQLAEGDLDLRIDLENRSDEVGNMARALVVFRENAIKARNLEADQRAEWERRRQRQEIFEQLAREFDGQIGNHLQSLASSAAQLDATARSLSEHAEETNGNARIAASNASTATENSQTVASAAVELAASSDEIASQVNQTTGTAAKAVEEATRGQEIMSGLARVSRDVGSVISFITEIANQTNLLALNATIEAARAGDAGKGFAVVAHEVKQLAGETSKATDEIGSKLAAVESATRDAASVMERLSSIIQDINMSSSVIASAVTEQGAATAEISRNVNEAADRTNDVSAKMGDVTQSAAYTKEASQELLSASADLSSRTTTLRQVVERFLADIKAA</sequence>
<accession>A0ABU5EBN1</accession>
<comment type="similarity">
    <text evidence="4">Belongs to the methyl-accepting chemotaxis (MCP) protein family.</text>
</comment>
<dbReference type="EMBL" id="JAXCLW010000002">
    <property type="protein sequence ID" value="MDY0883194.1"/>
    <property type="molecule type" value="Genomic_DNA"/>
</dbReference>
<evidence type="ECO:0000313" key="11">
    <source>
        <dbReference type="Proteomes" id="UP001279642"/>
    </source>
</evidence>
<dbReference type="SMART" id="SM00283">
    <property type="entry name" value="MA"/>
    <property type="match status" value="1"/>
</dbReference>
<keyword evidence="2" id="KW-1003">Cell membrane</keyword>
<dbReference type="InterPro" id="IPR003660">
    <property type="entry name" value="HAMP_dom"/>
</dbReference>
<dbReference type="Gene3D" id="1.10.287.950">
    <property type="entry name" value="Methyl-accepting chemotaxis protein"/>
    <property type="match status" value="1"/>
</dbReference>
<dbReference type="RefSeq" id="WP_320508239.1">
    <property type="nucleotide sequence ID" value="NZ_JAXCLW010000002.1"/>
</dbReference>
<dbReference type="PANTHER" id="PTHR32089:SF112">
    <property type="entry name" value="LYSOZYME-LIKE PROTEIN-RELATED"/>
    <property type="match status" value="1"/>
</dbReference>
<gene>
    <name evidence="10" type="ORF">SMD27_10090</name>
</gene>
<keyword evidence="6" id="KW-1133">Transmembrane helix</keyword>
<comment type="subcellular location">
    <subcellularLocation>
        <location evidence="1">Cell inner membrane</location>
        <topology evidence="1">Multi-pass membrane protein</topology>
    </subcellularLocation>
</comment>
<dbReference type="Pfam" id="PF00672">
    <property type="entry name" value="HAMP"/>
    <property type="match status" value="1"/>
</dbReference>
<evidence type="ECO:0000256" key="6">
    <source>
        <dbReference type="SAM" id="Phobius"/>
    </source>
</evidence>
<keyword evidence="6" id="KW-0472">Membrane</keyword>
<evidence type="ECO:0000256" key="4">
    <source>
        <dbReference type="ARBA" id="ARBA00029447"/>
    </source>
</evidence>
<feature type="domain" description="T-SNARE coiled-coil homology" evidence="8">
    <location>
        <begin position="543"/>
        <end position="605"/>
    </location>
</feature>
<dbReference type="Proteomes" id="UP001279642">
    <property type="component" value="Unassembled WGS sequence"/>
</dbReference>
<evidence type="ECO:0000259" key="7">
    <source>
        <dbReference type="PROSITE" id="PS50111"/>
    </source>
</evidence>
<feature type="domain" description="HAMP" evidence="9">
    <location>
        <begin position="298"/>
        <end position="351"/>
    </location>
</feature>
<protein>
    <submittedName>
        <fullName evidence="10">Methyl-accepting chemotaxis protein</fullName>
    </submittedName>
</protein>
<keyword evidence="2" id="KW-0997">Cell inner membrane</keyword>
<keyword evidence="3 5" id="KW-0807">Transducer</keyword>
<dbReference type="InterPro" id="IPR000727">
    <property type="entry name" value="T_SNARE_dom"/>
</dbReference>
<dbReference type="Pfam" id="PF00015">
    <property type="entry name" value="MCPsignal"/>
    <property type="match status" value="1"/>
</dbReference>
<feature type="transmembrane region" description="Helical" evidence="6">
    <location>
        <begin position="12"/>
        <end position="30"/>
    </location>
</feature>
<dbReference type="Gene3D" id="1.10.8.500">
    <property type="entry name" value="HAMP domain in histidine kinase"/>
    <property type="match status" value="1"/>
</dbReference>
<dbReference type="CDD" id="cd06225">
    <property type="entry name" value="HAMP"/>
    <property type="match status" value="1"/>
</dbReference>
<evidence type="ECO:0000313" key="10">
    <source>
        <dbReference type="EMBL" id="MDY0883194.1"/>
    </source>
</evidence>
<dbReference type="InterPro" id="IPR004089">
    <property type="entry name" value="MCPsignal_dom"/>
</dbReference>
<evidence type="ECO:0000256" key="3">
    <source>
        <dbReference type="ARBA" id="ARBA00023224"/>
    </source>
</evidence>